<evidence type="ECO:0000256" key="2">
    <source>
        <dbReference type="ARBA" id="ARBA00022670"/>
    </source>
</evidence>
<evidence type="ECO:0000256" key="3">
    <source>
        <dbReference type="ARBA" id="ARBA00022801"/>
    </source>
</evidence>
<dbReference type="GO" id="GO:0008234">
    <property type="term" value="F:cysteine-type peptidase activity"/>
    <property type="evidence" value="ECO:0007669"/>
    <property type="project" value="UniProtKB-KW"/>
</dbReference>
<name>A0A0F4LQ06_9LACO</name>
<evidence type="ECO:0000259" key="7">
    <source>
        <dbReference type="Pfam" id="PF00877"/>
    </source>
</evidence>
<evidence type="ECO:0000256" key="5">
    <source>
        <dbReference type="SAM" id="MobiDB-lite"/>
    </source>
</evidence>
<feature type="domain" description="NlpC/P60" evidence="7">
    <location>
        <begin position="277"/>
        <end position="372"/>
    </location>
</feature>
<dbReference type="Gene3D" id="1.10.530.10">
    <property type="match status" value="1"/>
</dbReference>
<dbReference type="HOGENOM" id="CLU_057848_0_0_9"/>
<evidence type="ECO:0008006" key="11">
    <source>
        <dbReference type="Google" id="ProtNLM"/>
    </source>
</evidence>
<dbReference type="EMBL" id="JXLG01000016">
    <property type="protein sequence ID" value="KJY59641.1"/>
    <property type="molecule type" value="Genomic_DNA"/>
</dbReference>
<accession>A0A0F4LQ06</accession>
<evidence type="ECO:0000313" key="9">
    <source>
        <dbReference type="EMBL" id="KJY59641.1"/>
    </source>
</evidence>
<feature type="domain" description="Phage tail lysozyme" evidence="8">
    <location>
        <begin position="76"/>
        <end position="222"/>
    </location>
</feature>
<feature type="region of interest" description="Disordered" evidence="5">
    <location>
        <begin position="238"/>
        <end position="262"/>
    </location>
</feature>
<keyword evidence="4" id="KW-0788">Thiol protease</keyword>
<dbReference type="AlphaFoldDB" id="A0A0F4LQ06"/>
<organism evidence="9 10">
    <name type="scientific">Lactobacillus apis</name>
    <dbReference type="NCBI Taxonomy" id="303541"/>
    <lineage>
        <taxon>Bacteria</taxon>
        <taxon>Bacillati</taxon>
        <taxon>Bacillota</taxon>
        <taxon>Bacilli</taxon>
        <taxon>Lactobacillales</taxon>
        <taxon>Lactobacillaceae</taxon>
        <taxon>Lactobacillus</taxon>
    </lineage>
</organism>
<proteinExistence type="inferred from homology"/>
<keyword evidence="6" id="KW-1133">Transmembrane helix</keyword>
<evidence type="ECO:0000313" key="10">
    <source>
        <dbReference type="Proteomes" id="UP000033682"/>
    </source>
</evidence>
<keyword evidence="9" id="KW-0614">Plasmid</keyword>
<geneLocation type="plasmid" evidence="9">
    <name>pHma11p1</name>
</geneLocation>
<dbReference type="PATRIC" id="fig|303541.3.peg.44"/>
<comment type="caution">
    <text evidence="9">The sequence shown here is derived from an EMBL/GenBank/DDBJ whole genome shotgun (WGS) entry which is preliminary data.</text>
</comment>
<dbReference type="InterPro" id="IPR038765">
    <property type="entry name" value="Papain-like_cys_pep_sf"/>
</dbReference>
<keyword evidence="3" id="KW-0378">Hydrolase</keyword>
<dbReference type="Proteomes" id="UP000033682">
    <property type="component" value="Unassembled WGS sequence"/>
</dbReference>
<feature type="compositionally biased region" description="Acidic residues" evidence="5">
    <location>
        <begin position="249"/>
        <end position="258"/>
    </location>
</feature>
<dbReference type="InterPro" id="IPR041219">
    <property type="entry name" value="Phage_lysozyme2"/>
</dbReference>
<evidence type="ECO:0000256" key="1">
    <source>
        <dbReference type="ARBA" id="ARBA00007074"/>
    </source>
</evidence>
<reference evidence="9 10" key="1">
    <citation type="submission" date="2015-01" db="EMBL/GenBank/DDBJ databases">
        <title>Comparative genomics of the lactic acid bacteria isolated from the honey bee gut.</title>
        <authorList>
            <person name="Ellegaard K.M."/>
            <person name="Tamarit D."/>
            <person name="Javelind E."/>
            <person name="Olofsson T."/>
            <person name="Andersson S.G."/>
            <person name="Vasquez A."/>
        </authorList>
    </citation>
    <scope>NUCLEOTIDE SEQUENCE [LARGE SCALE GENOMIC DNA]</scope>
    <source>
        <strain evidence="9 10">Hma11</strain>
        <plasmid evidence="9">pHma11p1</plasmid>
    </source>
</reference>
<dbReference type="InterPro" id="IPR000064">
    <property type="entry name" value="NLP_P60_dom"/>
</dbReference>
<keyword evidence="2" id="KW-0645">Protease</keyword>
<comment type="similarity">
    <text evidence="1">Belongs to the peptidase C40 family.</text>
</comment>
<dbReference type="Pfam" id="PF00877">
    <property type="entry name" value="NLPC_P60"/>
    <property type="match status" value="1"/>
</dbReference>
<protein>
    <recommendedName>
        <fullName evidence="11">CHAP domain-containing protein</fullName>
    </recommendedName>
</protein>
<feature type="transmembrane region" description="Helical" evidence="6">
    <location>
        <begin position="18"/>
        <end position="41"/>
    </location>
</feature>
<dbReference type="Gene3D" id="3.90.1720.10">
    <property type="entry name" value="endopeptidase domain like (from Nostoc punctiforme)"/>
    <property type="match status" value="1"/>
</dbReference>
<evidence type="ECO:0000256" key="6">
    <source>
        <dbReference type="SAM" id="Phobius"/>
    </source>
</evidence>
<dbReference type="SUPFAM" id="SSF54001">
    <property type="entry name" value="Cysteine proteinases"/>
    <property type="match status" value="1"/>
</dbReference>
<keyword evidence="6" id="KW-0472">Membrane</keyword>
<gene>
    <name evidence="9" type="ORF">JF72_14730</name>
</gene>
<feature type="compositionally biased region" description="Low complexity" evidence="5">
    <location>
        <begin position="238"/>
        <end position="248"/>
    </location>
</feature>
<dbReference type="GO" id="GO:0006508">
    <property type="term" value="P:proteolysis"/>
    <property type="evidence" value="ECO:0007669"/>
    <property type="project" value="UniProtKB-KW"/>
</dbReference>
<dbReference type="Pfam" id="PF18013">
    <property type="entry name" value="Phage_lysozyme2"/>
    <property type="match status" value="1"/>
</dbReference>
<sequence length="417" mass="43898">MFIINIIKSIGAKFIKKLLIVAGIFVFIIIVIVVFFGGGAVSEEESSCSNDATDASVSSSGSMGAWTQKGTKAYNVAKSLFDFFVKKEGFSGAGAAGAVANASRESSFNPKAYNPAGQVAGIFQWSLDGSVNGGTGGKGRISSGGYISGDGKRGLNLKNQLKLTHYELHHGYSVVRPLVGKATDPYQAAKDWSVRYEGVALSDGQTKLSELKTDAQKAYRMFGGSKYKAKNSLLGSAAKSADSSSSDQSGDDECDDGSDIGNGGPLLDEAKKLLGYFTYGGHGQAAYGGWKHPNKNGQTDCSGFVWLAMKRAGYPVGNDAFSTPTMEADARGPHKYLKQISAKNAKPGDVIIMNVGGGSGQNGHTAIIAGKYKGYQTKIIEMGGTNSGHIHTSNIHDSFLSLIPNARITWARPVGKK</sequence>
<keyword evidence="10" id="KW-1185">Reference proteome</keyword>
<evidence type="ECO:0000256" key="4">
    <source>
        <dbReference type="ARBA" id="ARBA00022807"/>
    </source>
</evidence>
<evidence type="ECO:0000259" key="8">
    <source>
        <dbReference type="Pfam" id="PF18013"/>
    </source>
</evidence>
<keyword evidence="6" id="KW-0812">Transmembrane</keyword>